<dbReference type="PATRIC" id="fig|1188233.3.peg.175"/>
<accession>N9VBT2</accession>
<organism evidence="1 2">
    <name type="scientific">Metamycoplasma auris 15026</name>
    <dbReference type="NCBI Taxonomy" id="1188233"/>
    <lineage>
        <taxon>Bacteria</taxon>
        <taxon>Bacillati</taxon>
        <taxon>Mycoplasmatota</taxon>
        <taxon>Mycoplasmoidales</taxon>
        <taxon>Metamycoplasmataceae</taxon>
        <taxon>Metamycoplasma</taxon>
    </lineage>
</organism>
<dbReference type="Proteomes" id="UP000013131">
    <property type="component" value="Unassembled WGS sequence"/>
</dbReference>
<reference evidence="1 2" key="1">
    <citation type="journal article" date="2013" name="Genome Announc.">
        <title>Draft Genome Sequences of Mycoplasma auris and Mycoplasma yeatsii, Two Species of the Ear Canal of Caprinae.</title>
        <authorList>
            <person name="Dordet-Frisoni E."/>
            <person name="Baranowski E."/>
            <person name="Barre A."/>
            <person name="Blanchard A."/>
            <person name="Breton M."/>
            <person name="Couture C."/>
            <person name="Dupuy V."/>
            <person name="Gaurivaud P."/>
            <person name="Jacob D."/>
            <person name="Lemaitre C."/>
            <person name="Manso-Silvan L."/>
            <person name="Nikolski M."/>
            <person name="Nouvel L.X."/>
            <person name="Poumarat F."/>
            <person name="Sirand-Pugnet P."/>
            <person name="Thebault P."/>
            <person name="Theil S."/>
            <person name="Thiaucourt F."/>
            <person name="Citti C."/>
            <person name="Tardy F."/>
        </authorList>
    </citation>
    <scope>NUCLEOTIDE SEQUENCE [LARGE SCALE GENOMIC DNA]</scope>
    <source>
        <strain evidence="1 2">15026</strain>
    </source>
</reference>
<name>N9VBT2_9BACT</name>
<gene>
    <name evidence="1" type="ORF">MAU_1740</name>
</gene>
<dbReference type="EMBL" id="AORI01000005">
    <property type="protein sequence ID" value="ENY69133.1"/>
    <property type="molecule type" value="Genomic_DNA"/>
</dbReference>
<sequence length="84" mass="10152">MLIVKKGTKKWRKLDSNLKKNETSLFLYGELKELAKLCDSYGEPEPFSDEAEYQDFYYDRLLTVFDVLEHWKAQYHKKQIKNKE</sequence>
<protein>
    <submittedName>
        <fullName evidence="1">Uncharacterized protein</fullName>
    </submittedName>
</protein>
<dbReference type="STRING" id="1188233.MAU_1740"/>
<evidence type="ECO:0000313" key="1">
    <source>
        <dbReference type="EMBL" id="ENY69133.1"/>
    </source>
</evidence>
<dbReference type="AlphaFoldDB" id="N9VBT2"/>
<proteinExistence type="predicted"/>
<keyword evidence="2" id="KW-1185">Reference proteome</keyword>
<evidence type="ECO:0000313" key="2">
    <source>
        <dbReference type="Proteomes" id="UP000013131"/>
    </source>
</evidence>
<comment type="caution">
    <text evidence="1">The sequence shown here is derived from an EMBL/GenBank/DDBJ whole genome shotgun (WGS) entry which is preliminary data.</text>
</comment>